<dbReference type="Gene3D" id="3.40.630.30">
    <property type="match status" value="1"/>
</dbReference>
<evidence type="ECO:0000259" key="1">
    <source>
        <dbReference type="Pfam" id="PF13508"/>
    </source>
</evidence>
<dbReference type="EMBL" id="WFLI01000025">
    <property type="protein sequence ID" value="KAB8063186.1"/>
    <property type="molecule type" value="Genomic_DNA"/>
</dbReference>
<evidence type="ECO:0000313" key="3">
    <source>
        <dbReference type="Proteomes" id="UP000468717"/>
    </source>
</evidence>
<accession>A0A6I1I3Y4</accession>
<name>A0A6I1I3Y4_9BURK</name>
<dbReference type="InterPro" id="IPR000182">
    <property type="entry name" value="GNAT_dom"/>
</dbReference>
<gene>
    <name evidence="2" type="ORF">GCN75_19655</name>
</gene>
<proteinExistence type="predicted"/>
<organism evidence="2 3">
    <name type="scientific">Janthinobacterium violaceinigrum</name>
    <dbReference type="NCBI Taxonomy" id="2654252"/>
    <lineage>
        <taxon>Bacteria</taxon>
        <taxon>Pseudomonadati</taxon>
        <taxon>Pseudomonadota</taxon>
        <taxon>Betaproteobacteria</taxon>
        <taxon>Burkholderiales</taxon>
        <taxon>Oxalobacteraceae</taxon>
        <taxon>Janthinobacterium</taxon>
    </lineage>
</organism>
<dbReference type="GO" id="GO:0016747">
    <property type="term" value="F:acyltransferase activity, transferring groups other than amino-acyl groups"/>
    <property type="evidence" value="ECO:0007669"/>
    <property type="project" value="InterPro"/>
</dbReference>
<dbReference type="AlphaFoldDB" id="A0A6I1I3Y4"/>
<evidence type="ECO:0000313" key="2">
    <source>
        <dbReference type="EMBL" id="KAB8063186.1"/>
    </source>
</evidence>
<dbReference type="CDD" id="cd04301">
    <property type="entry name" value="NAT_SF"/>
    <property type="match status" value="1"/>
</dbReference>
<dbReference type="Proteomes" id="UP000468717">
    <property type="component" value="Unassembled WGS sequence"/>
</dbReference>
<protein>
    <submittedName>
        <fullName evidence="2">GNAT family N-acetyltransferase</fullName>
    </submittedName>
</protein>
<keyword evidence="2" id="KW-0808">Transferase</keyword>
<feature type="domain" description="N-acetyltransferase" evidence="1">
    <location>
        <begin position="42"/>
        <end position="100"/>
    </location>
</feature>
<keyword evidence="3" id="KW-1185">Reference proteome</keyword>
<dbReference type="InterPro" id="IPR016181">
    <property type="entry name" value="Acyl_CoA_acyltransferase"/>
</dbReference>
<comment type="caution">
    <text evidence="2">The sequence shown here is derived from an EMBL/GenBank/DDBJ whole genome shotgun (WGS) entry which is preliminary data.</text>
</comment>
<dbReference type="SUPFAM" id="SSF55729">
    <property type="entry name" value="Acyl-CoA N-acyltransferases (Nat)"/>
    <property type="match status" value="1"/>
</dbReference>
<dbReference type="Pfam" id="PF13508">
    <property type="entry name" value="Acetyltransf_7"/>
    <property type="match status" value="1"/>
</dbReference>
<sequence>MAARAHRAGRVQTVLFCRAVRPGPACGGQAMAGMIAVVPWGEHALSACIDGQQVAMLDFSPCGGEATLNMLFVKPPFRHRGVARALMREILRRYAQVRWVNRGREWTRPTVRAARPAPAA</sequence>
<reference evidence="2 3" key="1">
    <citation type="submission" date="2019-10" db="EMBL/GenBank/DDBJ databases">
        <title>Three novel species isolated from a subtropical stream in China.</title>
        <authorList>
            <person name="Lu H."/>
        </authorList>
    </citation>
    <scope>NUCLEOTIDE SEQUENCE [LARGE SCALE GENOMIC DNA]</scope>
    <source>
        <strain evidence="2 3">FT13W</strain>
    </source>
</reference>